<dbReference type="AlphaFoldDB" id="A0A0E9QF97"/>
<sequence>MEPPNYETNHRKTNALTLAAPREKCTFISLCIFDFQFFFF</sequence>
<reference evidence="1" key="2">
    <citation type="journal article" date="2015" name="Fish Shellfish Immunol.">
        <title>Early steps in the European eel (Anguilla anguilla)-Vibrio vulnificus interaction in the gills: Role of the RtxA13 toxin.</title>
        <authorList>
            <person name="Callol A."/>
            <person name="Pajuelo D."/>
            <person name="Ebbesson L."/>
            <person name="Teles M."/>
            <person name="MacKenzie S."/>
            <person name="Amaro C."/>
        </authorList>
    </citation>
    <scope>NUCLEOTIDE SEQUENCE</scope>
</reference>
<protein>
    <submittedName>
        <fullName evidence="1">Uncharacterized protein</fullName>
    </submittedName>
</protein>
<reference evidence="1" key="1">
    <citation type="submission" date="2014-11" db="EMBL/GenBank/DDBJ databases">
        <authorList>
            <person name="Amaro Gonzalez C."/>
        </authorList>
    </citation>
    <scope>NUCLEOTIDE SEQUENCE</scope>
</reference>
<evidence type="ECO:0000313" key="1">
    <source>
        <dbReference type="EMBL" id="JAH15192.1"/>
    </source>
</evidence>
<accession>A0A0E9QF97</accession>
<name>A0A0E9QF97_ANGAN</name>
<organism evidence="1">
    <name type="scientific">Anguilla anguilla</name>
    <name type="common">European freshwater eel</name>
    <name type="synonym">Muraena anguilla</name>
    <dbReference type="NCBI Taxonomy" id="7936"/>
    <lineage>
        <taxon>Eukaryota</taxon>
        <taxon>Metazoa</taxon>
        <taxon>Chordata</taxon>
        <taxon>Craniata</taxon>
        <taxon>Vertebrata</taxon>
        <taxon>Euteleostomi</taxon>
        <taxon>Actinopterygii</taxon>
        <taxon>Neopterygii</taxon>
        <taxon>Teleostei</taxon>
        <taxon>Anguilliformes</taxon>
        <taxon>Anguillidae</taxon>
        <taxon>Anguilla</taxon>
    </lineage>
</organism>
<dbReference type="EMBL" id="GBXM01093385">
    <property type="protein sequence ID" value="JAH15192.1"/>
    <property type="molecule type" value="Transcribed_RNA"/>
</dbReference>
<proteinExistence type="predicted"/>